<dbReference type="PANTHER" id="PTHR43528">
    <property type="entry name" value="ALPHA-KETOGLUTARATE PERMEASE"/>
    <property type="match status" value="1"/>
</dbReference>
<sequence length="256" mass="26445">MTGSRPAWRAAGVGPVGWAEHAGPAGASSWLATATVAVGGMLEWYDFAMFGFLVPEISAAFFPAASPTTSIIEACSVFGGAFLMRPLGGVFFGHVGDGGHAGVLSPHKALEDSLLAMAAPTVLLGCLPSHAQVGIAAPLLLVRLGQGIAVGGQLVRAWMLAELQAPPGWQNAYVCTSLSGCFLGSALGSAVNFVCRSVFSGKALLAWAWRVPFFFGAALPVAAYIAQVVMRPQEHGSMNLGDDDCDVRLESGEPGR</sequence>
<keyword evidence="11" id="KW-1185">Reference proteome</keyword>
<reference evidence="10" key="1">
    <citation type="submission" date="2023-10" db="EMBL/GenBank/DDBJ databases">
        <authorList>
            <person name="Chen Y."/>
            <person name="Shah S."/>
            <person name="Dougan E. K."/>
            <person name="Thang M."/>
            <person name="Chan C."/>
        </authorList>
    </citation>
    <scope>NUCLEOTIDE SEQUENCE [LARGE SCALE GENOMIC DNA]</scope>
</reference>
<evidence type="ECO:0000256" key="2">
    <source>
        <dbReference type="ARBA" id="ARBA00022448"/>
    </source>
</evidence>
<dbReference type="InterPro" id="IPR036259">
    <property type="entry name" value="MFS_trans_sf"/>
</dbReference>
<evidence type="ECO:0000256" key="5">
    <source>
        <dbReference type="ARBA" id="ARBA00022847"/>
    </source>
</evidence>
<keyword evidence="3" id="KW-1003">Cell membrane</keyword>
<evidence type="ECO:0000256" key="7">
    <source>
        <dbReference type="ARBA" id="ARBA00023136"/>
    </source>
</evidence>
<keyword evidence="4 8" id="KW-0812">Transmembrane</keyword>
<dbReference type="EMBL" id="CAUYUJ010009846">
    <property type="protein sequence ID" value="CAK0827828.1"/>
    <property type="molecule type" value="Genomic_DNA"/>
</dbReference>
<evidence type="ECO:0000313" key="10">
    <source>
        <dbReference type="EMBL" id="CAK0827828.1"/>
    </source>
</evidence>
<accession>A0ABN9S7K0</accession>
<dbReference type="InterPro" id="IPR020846">
    <property type="entry name" value="MFS_dom"/>
</dbReference>
<keyword evidence="7 8" id="KW-0472">Membrane</keyword>
<keyword evidence="6 8" id="KW-1133">Transmembrane helix</keyword>
<evidence type="ECO:0000256" key="6">
    <source>
        <dbReference type="ARBA" id="ARBA00022989"/>
    </source>
</evidence>
<proteinExistence type="predicted"/>
<evidence type="ECO:0000313" key="11">
    <source>
        <dbReference type="Proteomes" id="UP001189429"/>
    </source>
</evidence>
<dbReference type="PANTHER" id="PTHR43528:SF1">
    <property type="entry name" value="ALPHA-KETOGLUTARATE PERMEASE"/>
    <property type="match status" value="1"/>
</dbReference>
<evidence type="ECO:0000259" key="9">
    <source>
        <dbReference type="PROSITE" id="PS50850"/>
    </source>
</evidence>
<comment type="subcellular location">
    <subcellularLocation>
        <location evidence="1">Cell membrane</location>
        <topology evidence="1">Multi-pass membrane protein</topology>
    </subcellularLocation>
</comment>
<comment type="caution">
    <text evidence="10">The sequence shown here is derived from an EMBL/GenBank/DDBJ whole genome shotgun (WGS) entry which is preliminary data.</text>
</comment>
<dbReference type="Proteomes" id="UP001189429">
    <property type="component" value="Unassembled WGS sequence"/>
</dbReference>
<dbReference type="Pfam" id="PF00083">
    <property type="entry name" value="Sugar_tr"/>
    <property type="match status" value="1"/>
</dbReference>
<keyword evidence="5" id="KW-0769">Symport</keyword>
<dbReference type="Gene3D" id="1.20.1250.20">
    <property type="entry name" value="MFS general substrate transporter like domains"/>
    <property type="match status" value="1"/>
</dbReference>
<protein>
    <recommendedName>
        <fullName evidence="9">Major facilitator superfamily (MFS) profile domain-containing protein</fullName>
    </recommendedName>
</protein>
<dbReference type="InterPro" id="IPR051084">
    <property type="entry name" value="H+-coupled_symporters"/>
</dbReference>
<feature type="domain" description="Major facilitator superfamily (MFS) profile" evidence="9">
    <location>
        <begin position="32"/>
        <end position="256"/>
    </location>
</feature>
<evidence type="ECO:0000256" key="1">
    <source>
        <dbReference type="ARBA" id="ARBA00004651"/>
    </source>
</evidence>
<dbReference type="PROSITE" id="PS50850">
    <property type="entry name" value="MFS"/>
    <property type="match status" value="1"/>
</dbReference>
<name>A0ABN9S7K0_9DINO</name>
<dbReference type="SUPFAM" id="SSF103473">
    <property type="entry name" value="MFS general substrate transporter"/>
    <property type="match status" value="1"/>
</dbReference>
<dbReference type="InterPro" id="IPR005828">
    <property type="entry name" value="MFS_sugar_transport-like"/>
</dbReference>
<gene>
    <name evidence="10" type="ORF">PCOR1329_LOCUS27260</name>
</gene>
<keyword evidence="2" id="KW-0813">Transport</keyword>
<evidence type="ECO:0000256" key="3">
    <source>
        <dbReference type="ARBA" id="ARBA00022475"/>
    </source>
</evidence>
<evidence type="ECO:0000256" key="4">
    <source>
        <dbReference type="ARBA" id="ARBA00022692"/>
    </source>
</evidence>
<organism evidence="10 11">
    <name type="scientific">Prorocentrum cordatum</name>
    <dbReference type="NCBI Taxonomy" id="2364126"/>
    <lineage>
        <taxon>Eukaryota</taxon>
        <taxon>Sar</taxon>
        <taxon>Alveolata</taxon>
        <taxon>Dinophyceae</taxon>
        <taxon>Prorocentrales</taxon>
        <taxon>Prorocentraceae</taxon>
        <taxon>Prorocentrum</taxon>
    </lineage>
</organism>
<feature type="transmembrane region" description="Helical" evidence="8">
    <location>
        <begin position="207"/>
        <end position="230"/>
    </location>
</feature>
<evidence type="ECO:0000256" key="8">
    <source>
        <dbReference type="SAM" id="Phobius"/>
    </source>
</evidence>